<feature type="domain" description="Metallo-beta-lactamase" evidence="10">
    <location>
        <begin position="14"/>
        <end position="179"/>
    </location>
</feature>
<dbReference type="InterPro" id="IPR035680">
    <property type="entry name" value="Clx_II_MBL"/>
</dbReference>
<dbReference type="PANTHER" id="PTHR11935:SF94">
    <property type="entry name" value="TENZING NORGAY, ISOFORM C"/>
    <property type="match status" value="1"/>
</dbReference>
<dbReference type="InterPro" id="IPR032282">
    <property type="entry name" value="HAGH_C"/>
</dbReference>
<comment type="caution">
    <text evidence="11">The sequence shown here is derived from an EMBL/GenBank/DDBJ whole genome shotgun (WGS) entry which is preliminary data.</text>
</comment>
<name>A0ABP0D4K9_9PEZI</name>
<dbReference type="CDD" id="cd07723">
    <property type="entry name" value="hydroxyacylglutathione_hydrolase_MBL-fold"/>
    <property type="match status" value="1"/>
</dbReference>
<keyword evidence="12" id="KW-1185">Reference proteome</keyword>
<dbReference type="NCBIfam" id="TIGR03413">
    <property type="entry name" value="GSH_gloB"/>
    <property type="match status" value="1"/>
</dbReference>
<evidence type="ECO:0000256" key="9">
    <source>
        <dbReference type="ARBA" id="ARBA00031044"/>
    </source>
</evidence>
<evidence type="ECO:0000256" key="2">
    <source>
        <dbReference type="ARBA" id="ARBA00001947"/>
    </source>
</evidence>
<evidence type="ECO:0000256" key="5">
    <source>
        <dbReference type="ARBA" id="ARBA00011917"/>
    </source>
</evidence>
<evidence type="ECO:0000256" key="6">
    <source>
        <dbReference type="ARBA" id="ARBA00022723"/>
    </source>
</evidence>
<evidence type="ECO:0000256" key="7">
    <source>
        <dbReference type="ARBA" id="ARBA00022801"/>
    </source>
</evidence>
<dbReference type="SUPFAM" id="SSF56281">
    <property type="entry name" value="Metallo-hydrolase/oxidoreductase"/>
    <property type="match status" value="1"/>
</dbReference>
<keyword evidence="6" id="KW-0479">Metal-binding</keyword>
<accession>A0ABP0D4K9</accession>
<sequence>MQIQSIPMWVGSSDNYAYLVVDDASKDAVIIDPAHAEEVAPVLQKAIESGSINLTAIYNTHHHWDHAGGNDKLRQLMNLPKLPIIGGKDCQSVTQTPSDRDASKIGKSITVKGLYTPCHTQDSICWFMQDGDQKVVFTGDTLFHGGCGRFFEGTAAEMHKALNETLASLPDDTKVYPGHEYTKSNVKFGISVMPYEAVEKLQEYANTHKQTQGQFTIADEKEHNVFMRVTDNTLQLATGEQEPVAVMAKLRVMKNSFK</sequence>
<dbReference type="PANTHER" id="PTHR11935">
    <property type="entry name" value="BETA LACTAMASE DOMAIN"/>
    <property type="match status" value="1"/>
</dbReference>
<dbReference type="Gene3D" id="3.60.15.10">
    <property type="entry name" value="Ribonuclease Z/Hydroxyacylglutathione hydrolase-like"/>
    <property type="match status" value="1"/>
</dbReference>
<dbReference type="InterPro" id="IPR001279">
    <property type="entry name" value="Metallo-B-lactamas"/>
</dbReference>
<evidence type="ECO:0000256" key="4">
    <source>
        <dbReference type="ARBA" id="ARBA00006759"/>
    </source>
</evidence>
<dbReference type="InterPro" id="IPR017782">
    <property type="entry name" value="Hydroxyacylglutathione_Hdrlase"/>
</dbReference>
<comment type="catalytic activity">
    <reaction evidence="1">
        <text>an S-(2-hydroxyacyl)glutathione + H2O = a 2-hydroxy carboxylate + glutathione + H(+)</text>
        <dbReference type="Rhea" id="RHEA:21864"/>
        <dbReference type="ChEBI" id="CHEBI:15377"/>
        <dbReference type="ChEBI" id="CHEBI:15378"/>
        <dbReference type="ChEBI" id="CHEBI:57925"/>
        <dbReference type="ChEBI" id="CHEBI:58896"/>
        <dbReference type="ChEBI" id="CHEBI:71261"/>
        <dbReference type="EC" id="3.1.2.6"/>
    </reaction>
</comment>
<evidence type="ECO:0000256" key="1">
    <source>
        <dbReference type="ARBA" id="ARBA00001623"/>
    </source>
</evidence>
<protein>
    <recommendedName>
        <fullName evidence="5">hydroxyacylglutathione hydrolase</fullName>
        <ecNumber evidence="5">3.1.2.6</ecNumber>
    </recommendedName>
    <alternativeName>
        <fullName evidence="9">Glyoxalase II</fullName>
    </alternativeName>
</protein>
<evidence type="ECO:0000259" key="10">
    <source>
        <dbReference type="SMART" id="SM00849"/>
    </source>
</evidence>
<dbReference type="SMART" id="SM00849">
    <property type="entry name" value="Lactamase_B"/>
    <property type="match status" value="1"/>
</dbReference>
<dbReference type="EC" id="3.1.2.6" evidence="5"/>
<dbReference type="Pfam" id="PF00753">
    <property type="entry name" value="Lactamase_B"/>
    <property type="match status" value="2"/>
</dbReference>
<dbReference type="Pfam" id="PF16123">
    <property type="entry name" value="HAGH_C"/>
    <property type="match status" value="1"/>
</dbReference>
<evidence type="ECO:0000313" key="11">
    <source>
        <dbReference type="EMBL" id="CAK7263130.1"/>
    </source>
</evidence>
<evidence type="ECO:0000256" key="3">
    <source>
        <dbReference type="ARBA" id="ARBA00004963"/>
    </source>
</evidence>
<comment type="pathway">
    <text evidence="3">Secondary metabolite metabolism; methylglyoxal degradation; (R)-lactate from methylglyoxal: step 2/2.</text>
</comment>
<keyword evidence="8" id="KW-0862">Zinc</keyword>
<evidence type="ECO:0000313" key="12">
    <source>
        <dbReference type="Proteomes" id="UP001642501"/>
    </source>
</evidence>
<dbReference type="InterPro" id="IPR036866">
    <property type="entry name" value="RibonucZ/Hydroxyglut_hydro"/>
</dbReference>
<keyword evidence="7 11" id="KW-0378">Hydrolase</keyword>
<dbReference type="GO" id="GO:0004416">
    <property type="term" value="F:hydroxyacylglutathione hydrolase activity"/>
    <property type="evidence" value="ECO:0007669"/>
    <property type="project" value="UniProtKB-EC"/>
</dbReference>
<dbReference type="EMBL" id="CAWUOM010000003">
    <property type="protein sequence ID" value="CAK7263130.1"/>
    <property type="molecule type" value="Genomic_DNA"/>
</dbReference>
<organism evidence="11 12">
    <name type="scientific">Sporothrix epigloea</name>
    <dbReference type="NCBI Taxonomy" id="1892477"/>
    <lineage>
        <taxon>Eukaryota</taxon>
        <taxon>Fungi</taxon>
        <taxon>Dikarya</taxon>
        <taxon>Ascomycota</taxon>
        <taxon>Pezizomycotina</taxon>
        <taxon>Sordariomycetes</taxon>
        <taxon>Sordariomycetidae</taxon>
        <taxon>Ophiostomatales</taxon>
        <taxon>Ophiostomataceae</taxon>
        <taxon>Sporothrix</taxon>
    </lineage>
</organism>
<evidence type="ECO:0000256" key="8">
    <source>
        <dbReference type="ARBA" id="ARBA00022833"/>
    </source>
</evidence>
<gene>
    <name evidence="11" type="primary">GLO2</name>
    <name evidence="11" type="ORF">SEPCBS57363_000411</name>
</gene>
<proteinExistence type="inferred from homology"/>
<reference evidence="11 12" key="1">
    <citation type="submission" date="2024-01" db="EMBL/GenBank/DDBJ databases">
        <authorList>
            <person name="Allen C."/>
            <person name="Tagirdzhanova G."/>
        </authorList>
    </citation>
    <scope>NUCLEOTIDE SEQUENCE [LARGE SCALE GENOMIC DNA]</scope>
    <source>
        <strain evidence="11 12">CBS 573.63</strain>
    </source>
</reference>
<comment type="similarity">
    <text evidence="4">Belongs to the metallo-beta-lactamase superfamily. Glyoxalase II family.</text>
</comment>
<comment type="cofactor">
    <cofactor evidence="2">
        <name>Zn(2+)</name>
        <dbReference type="ChEBI" id="CHEBI:29105"/>
    </cofactor>
</comment>
<dbReference type="Proteomes" id="UP001642501">
    <property type="component" value="Unassembled WGS sequence"/>
</dbReference>